<feature type="domain" description="Major facilitator superfamily (MFS) profile" evidence="8">
    <location>
        <begin position="20"/>
        <end position="403"/>
    </location>
</feature>
<evidence type="ECO:0000256" key="3">
    <source>
        <dbReference type="ARBA" id="ARBA00022475"/>
    </source>
</evidence>
<organism evidence="9 10">
    <name type="scientific">Carboxydothermus pertinax</name>
    <dbReference type="NCBI Taxonomy" id="870242"/>
    <lineage>
        <taxon>Bacteria</taxon>
        <taxon>Bacillati</taxon>
        <taxon>Bacillota</taxon>
        <taxon>Clostridia</taxon>
        <taxon>Thermoanaerobacterales</taxon>
        <taxon>Thermoanaerobacteraceae</taxon>
        <taxon>Carboxydothermus</taxon>
    </lineage>
</organism>
<keyword evidence="2" id="KW-0813">Transport</keyword>
<reference evidence="10" key="1">
    <citation type="submission" date="2016-12" db="EMBL/GenBank/DDBJ databases">
        <title>Draft Genome Sequences od Carboxydothermus pertinax and islandicus, Hydrogenogenic Carboxydotrophic Bacteria.</title>
        <authorList>
            <person name="Fukuyama Y."/>
            <person name="Ohmae K."/>
            <person name="Yoneda Y."/>
            <person name="Yoshida T."/>
            <person name="Sako Y."/>
        </authorList>
    </citation>
    <scope>NUCLEOTIDE SEQUENCE [LARGE SCALE GENOMIC DNA]</scope>
    <source>
        <strain evidence="10">Ug1</strain>
    </source>
</reference>
<dbReference type="GO" id="GO:0022857">
    <property type="term" value="F:transmembrane transporter activity"/>
    <property type="evidence" value="ECO:0007669"/>
    <property type="project" value="InterPro"/>
</dbReference>
<evidence type="ECO:0000256" key="2">
    <source>
        <dbReference type="ARBA" id="ARBA00022448"/>
    </source>
</evidence>
<dbReference type="OrthoDB" id="9793283at2"/>
<dbReference type="PROSITE" id="PS50850">
    <property type="entry name" value="MFS"/>
    <property type="match status" value="1"/>
</dbReference>
<protein>
    <submittedName>
        <fullName evidence="9">MFS transporter</fullName>
    </submittedName>
</protein>
<comment type="caution">
    <text evidence="9">The sequence shown here is derived from an EMBL/GenBank/DDBJ whole genome shotgun (WGS) entry which is preliminary data.</text>
</comment>
<comment type="subcellular location">
    <subcellularLocation>
        <location evidence="1">Cell membrane</location>
        <topology evidence="1">Multi-pass membrane protein</topology>
    </subcellularLocation>
</comment>
<dbReference type="InterPro" id="IPR036259">
    <property type="entry name" value="MFS_trans_sf"/>
</dbReference>
<dbReference type="SUPFAM" id="SSF103473">
    <property type="entry name" value="MFS general substrate transporter"/>
    <property type="match status" value="1"/>
</dbReference>
<feature type="transmembrane region" description="Helical" evidence="7">
    <location>
        <begin position="144"/>
        <end position="167"/>
    </location>
</feature>
<dbReference type="InterPro" id="IPR011701">
    <property type="entry name" value="MFS"/>
</dbReference>
<feature type="transmembrane region" description="Helical" evidence="7">
    <location>
        <begin position="110"/>
        <end position="132"/>
    </location>
</feature>
<feature type="transmembrane region" description="Helical" evidence="7">
    <location>
        <begin position="21"/>
        <end position="41"/>
    </location>
</feature>
<dbReference type="InterPro" id="IPR050171">
    <property type="entry name" value="MFS_Transporters"/>
</dbReference>
<proteinExistence type="predicted"/>
<feature type="transmembrane region" description="Helical" evidence="7">
    <location>
        <begin position="261"/>
        <end position="280"/>
    </location>
</feature>
<evidence type="ECO:0000256" key="7">
    <source>
        <dbReference type="SAM" id="Phobius"/>
    </source>
</evidence>
<evidence type="ECO:0000256" key="1">
    <source>
        <dbReference type="ARBA" id="ARBA00004651"/>
    </source>
</evidence>
<keyword evidence="10" id="KW-1185">Reference proteome</keyword>
<feature type="transmembrane region" description="Helical" evidence="7">
    <location>
        <begin position="292"/>
        <end position="310"/>
    </location>
</feature>
<evidence type="ECO:0000313" key="9">
    <source>
        <dbReference type="EMBL" id="GAV22884.1"/>
    </source>
</evidence>
<sequence length="413" mass="45111">MQIAISIKRSLKIYSGLPKSIYVLFIANIVNNMGNFVWPFLTMLFTQKLGLGAEKAGLIVTLAILFQLPGAAFAGKIADKIGRKKVLVIFQGFAGLLFIPAAFMPGPYEVAFFVVISGFFWGGIQPVSRALITDLTRGEERIRAFSLTYLGVNIGFALGPLLAGFLYAYGIKVIFLGNAFFCLLSAALSALFVEEPDIPSSEESSLEAPVEGGLLEVLRQRPSLFFFSLIWLIYSFVYVQSTFGMSLTVTDLFGELKGAKVLGSLMAVNGLGVVLLTWPLTKIFEHREPLTAVYVSGLLYALGFGMLAFVKSYLWLLISAFIWTAGEVAGAVTVNVYISDRTPTTHRGRVNAFLHIMSRAGFSAGPVVMGAVASVFGLKVLWLFSGVLVLMAAFAVLSLNHYERKNNNWRENL</sequence>
<keyword evidence="5 7" id="KW-1133">Transmembrane helix</keyword>
<feature type="transmembrane region" description="Helical" evidence="7">
    <location>
        <begin position="86"/>
        <end position="104"/>
    </location>
</feature>
<dbReference type="Pfam" id="PF07690">
    <property type="entry name" value="MFS_1"/>
    <property type="match status" value="1"/>
</dbReference>
<dbReference type="CDD" id="cd17329">
    <property type="entry name" value="MFS_MdtH_MDR_like"/>
    <property type="match status" value="1"/>
</dbReference>
<dbReference type="Gene3D" id="1.20.1250.20">
    <property type="entry name" value="MFS general substrate transporter like domains"/>
    <property type="match status" value="1"/>
</dbReference>
<dbReference type="PANTHER" id="PTHR23517:SF2">
    <property type="entry name" value="MULTIDRUG RESISTANCE PROTEIN MDTH"/>
    <property type="match status" value="1"/>
</dbReference>
<feature type="transmembrane region" description="Helical" evidence="7">
    <location>
        <begin position="380"/>
        <end position="400"/>
    </location>
</feature>
<evidence type="ECO:0000256" key="5">
    <source>
        <dbReference type="ARBA" id="ARBA00022989"/>
    </source>
</evidence>
<dbReference type="PANTHER" id="PTHR23517">
    <property type="entry name" value="RESISTANCE PROTEIN MDTM, PUTATIVE-RELATED-RELATED"/>
    <property type="match status" value="1"/>
</dbReference>
<name>A0A1L8CVJ7_9THEO</name>
<dbReference type="Proteomes" id="UP000187485">
    <property type="component" value="Unassembled WGS sequence"/>
</dbReference>
<dbReference type="InterPro" id="IPR020846">
    <property type="entry name" value="MFS_dom"/>
</dbReference>
<dbReference type="STRING" id="870242.cpu_13940"/>
<feature type="transmembrane region" description="Helical" evidence="7">
    <location>
        <begin position="316"/>
        <end position="338"/>
    </location>
</feature>
<feature type="transmembrane region" description="Helical" evidence="7">
    <location>
        <begin position="224"/>
        <end position="241"/>
    </location>
</feature>
<accession>A0A1L8CVJ7</accession>
<keyword evidence="6 7" id="KW-0472">Membrane</keyword>
<dbReference type="EMBL" id="BDJK01000020">
    <property type="protein sequence ID" value="GAV22884.1"/>
    <property type="molecule type" value="Genomic_DNA"/>
</dbReference>
<feature type="transmembrane region" description="Helical" evidence="7">
    <location>
        <begin position="350"/>
        <end position="374"/>
    </location>
</feature>
<evidence type="ECO:0000259" key="8">
    <source>
        <dbReference type="PROSITE" id="PS50850"/>
    </source>
</evidence>
<feature type="transmembrane region" description="Helical" evidence="7">
    <location>
        <begin position="173"/>
        <end position="193"/>
    </location>
</feature>
<evidence type="ECO:0000313" key="10">
    <source>
        <dbReference type="Proteomes" id="UP000187485"/>
    </source>
</evidence>
<feature type="transmembrane region" description="Helical" evidence="7">
    <location>
        <begin position="56"/>
        <end position="74"/>
    </location>
</feature>
<keyword evidence="3" id="KW-1003">Cell membrane</keyword>
<evidence type="ECO:0000256" key="4">
    <source>
        <dbReference type="ARBA" id="ARBA00022692"/>
    </source>
</evidence>
<keyword evidence="4 7" id="KW-0812">Transmembrane</keyword>
<dbReference type="AlphaFoldDB" id="A0A1L8CVJ7"/>
<dbReference type="GO" id="GO:0005886">
    <property type="term" value="C:plasma membrane"/>
    <property type="evidence" value="ECO:0007669"/>
    <property type="project" value="UniProtKB-SubCell"/>
</dbReference>
<gene>
    <name evidence="9" type="ORF">cpu_13940</name>
</gene>
<evidence type="ECO:0000256" key="6">
    <source>
        <dbReference type="ARBA" id="ARBA00023136"/>
    </source>
</evidence>
<dbReference type="RefSeq" id="WP_077177229.1">
    <property type="nucleotide sequence ID" value="NZ_BDJK01000020.1"/>
</dbReference>